<accession>A0A7D9HR00</accession>
<dbReference type="EMBL" id="CACRXK020001840">
    <property type="protein sequence ID" value="CAB3991388.1"/>
    <property type="molecule type" value="Genomic_DNA"/>
</dbReference>
<reference evidence="1" key="1">
    <citation type="submission" date="2020-04" db="EMBL/GenBank/DDBJ databases">
        <authorList>
            <person name="Alioto T."/>
            <person name="Alioto T."/>
            <person name="Gomez Garrido J."/>
        </authorList>
    </citation>
    <scope>NUCLEOTIDE SEQUENCE</scope>
    <source>
        <strain evidence="1">A484AB</strain>
    </source>
</reference>
<proteinExistence type="predicted"/>
<sequence>MENFREVIEQRFPFSIKLFSLRYVATHLDRIKSLLSREDAVASRLDMETYRQYVSDLEFDWQDDLKMGCCVVRKEDPAERPIAVAIASVSAYRADVRRPTKLNW</sequence>
<comment type="caution">
    <text evidence="1">The sequence shown here is derived from an EMBL/GenBank/DDBJ whole genome shotgun (WGS) entry which is preliminary data.</text>
</comment>
<keyword evidence="2" id="KW-1185">Reference proteome</keyword>
<name>A0A7D9HR00_PARCT</name>
<organism evidence="1 2">
    <name type="scientific">Paramuricea clavata</name>
    <name type="common">Red gorgonian</name>
    <name type="synonym">Violescent sea-whip</name>
    <dbReference type="NCBI Taxonomy" id="317549"/>
    <lineage>
        <taxon>Eukaryota</taxon>
        <taxon>Metazoa</taxon>
        <taxon>Cnidaria</taxon>
        <taxon>Anthozoa</taxon>
        <taxon>Octocorallia</taxon>
        <taxon>Malacalcyonacea</taxon>
        <taxon>Plexauridae</taxon>
        <taxon>Paramuricea</taxon>
    </lineage>
</organism>
<evidence type="ECO:0000313" key="1">
    <source>
        <dbReference type="EMBL" id="CAB3991388.1"/>
    </source>
</evidence>
<dbReference type="Proteomes" id="UP001152795">
    <property type="component" value="Unassembled WGS sequence"/>
</dbReference>
<dbReference type="AlphaFoldDB" id="A0A7D9HR00"/>
<evidence type="ECO:0000313" key="2">
    <source>
        <dbReference type="Proteomes" id="UP001152795"/>
    </source>
</evidence>
<gene>
    <name evidence="1" type="ORF">PACLA_8A041391</name>
</gene>
<protein>
    <submittedName>
        <fullName evidence="1">Uncharacterized protein</fullName>
    </submittedName>
</protein>